<feature type="compositionally biased region" description="Low complexity" evidence="1">
    <location>
        <begin position="33"/>
        <end position="48"/>
    </location>
</feature>
<reference evidence="3 4" key="1">
    <citation type="journal article" date="2021" name="J. Biosci. Bioeng.">
        <title>Identification and characterization of a chc gene cluster responsible for the aromatization pathway of cyclohexanecarboxylate degradation in Sinomonas cyclohexanicum ATCC 51369.</title>
        <authorList>
            <person name="Yamamoto T."/>
            <person name="Hasegawa Y."/>
            <person name="Lau P.C.K."/>
            <person name="Iwaki H."/>
        </authorList>
    </citation>
    <scope>NUCLEOTIDE SEQUENCE [LARGE SCALE GENOMIC DNA]</scope>
    <source>
        <strain evidence="3 4">ATCC 51369</strain>
    </source>
</reference>
<sequence>MTPDQGPRRHEPGSDDDAWRDLVARLGEDGAGPAPRELSAAERAASAPRGGGQHGGLARPAAASGDAHPPEGHTGAGHDDGGGFSRFDPLGLSGRRPEAQPRGPVGDDHALPGDFVPDEPEPILAGADPVSVLAWCGALGGPVALLTCALVWRTVPGYVIAMLVAAFVAGVGTLIMRLPRSKDDDGDDGARV</sequence>
<feature type="region of interest" description="Disordered" evidence="1">
    <location>
        <begin position="1"/>
        <end position="119"/>
    </location>
</feature>
<dbReference type="EMBL" id="AP024525">
    <property type="protein sequence ID" value="BCT75916.1"/>
    <property type="molecule type" value="Genomic_DNA"/>
</dbReference>
<feature type="compositionally biased region" description="Basic and acidic residues" evidence="1">
    <location>
        <begin position="95"/>
        <end position="111"/>
    </location>
</feature>
<feature type="compositionally biased region" description="Basic and acidic residues" evidence="1">
    <location>
        <begin position="1"/>
        <end position="28"/>
    </location>
</feature>
<keyword evidence="2" id="KW-0812">Transmembrane</keyword>
<evidence type="ECO:0000313" key="3">
    <source>
        <dbReference type="EMBL" id="BCT75916.1"/>
    </source>
</evidence>
<name>A0ABN6FIP1_SINCY</name>
<keyword evidence="4" id="KW-1185">Reference proteome</keyword>
<dbReference type="RefSeq" id="WP_229232590.1">
    <property type="nucleotide sequence ID" value="NZ_AP024525.1"/>
</dbReference>
<organism evidence="3 4">
    <name type="scientific">Sinomonas cyclohexanicum</name>
    <name type="common">Corynebacterium cyclohexanicum</name>
    <dbReference type="NCBI Taxonomy" id="322009"/>
    <lineage>
        <taxon>Bacteria</taxon>
        <taxon>Bacillati</taxon>
        <taxon>Actinomycetota</taxon>
        <taxon>Actinomycetes</taxon>
        <taxon>Micrococcales</taxon>
        <taxon>Micrococcaceae</taxon>
        <taxon>Sinomonas</taxon>
    </lineage>
</organism>
<accession>A0ABN6FIP1</accession>
<feature type="transmembrane region" description="Helical" evidence="2">
    <location>
        <begin position="158"/>
        <end position="176"/>
    </location>
</feature>
<feature type="transmembrane region" description="Helical" evidence="2">
    <location>
        <begin position="132"/>
        <end position="152"/>
    </location>
</feature>
<evidence type="ECO:0000313" key="4">
    <source>
        <dbReference type="Proteomes" id="UP001319861"/>
    </source>
</evidence>
<gene>
    <name evidence="3" type="ORF">SCMU_17580</name>
</gene>
<dbReference type="Proteomes" id="UP001319861">
    <property type="component" value="Chromosome"/>
</dbReference>
<keyword evidence="2" id="KW-0472">Membrane</keyword>
<keyword evidence="2" id="KW-1133">Transmembrane helix</keyword>
<evidence type="ECO:0000256" key="2">
    <source>
        <dbReference type="SAM" id="Phobius"/>
    </source>
</evidence>
<proteinExistence type="predicted"/>
<protein>
    <submittedName>
        <fullName evidence="3">Uncharacterized protein</fullName>
    </submittedName>
</protein>
<feature type="compositionally biased region" description="Basic and acidic residues" evidence="1">
    <location>
        <begin position="68"/>
        <end position="81"/>
    </location>
</feature>
<evidence type="ECO:0000256" key="1">
    <source>
        <dbReference type="SAM" id="MobiDB-lite"/>
    </source>
</evidence>